<keyword evidence="3" id="KW-0732">Signal</keyword>
<feature type="transmembrane region" description="Helical" evidence="2">
    <location>
        <begin position="344"/>
        <end position="365"/>
    </location>
</feature>
<evidence type="ECO:0000313" key="5">
    <source>
        <dbReference type="Proteomes" id="UP000759537"/>
    </source>
</evidence>
<gene>
    <name evidence="4" type="ORF">DFH94DRAFT_713513</name>
</gene>
<reference evidence="4" key="1">
    <citation type="submission" date="2019-10" db="EMBL/GenBank/DDBJ databases">
        <authorList>
            <consortium name="DOE Joint Genome Institute"/>
            <person name="Kuo A."/>
            <person name="Miyauchi S."/>
            <person name="Kiss E."/>
            <person name="Drula E."/>
            <person name="Kohler A."/>
            <person name="Sanchez-Garcia M."/>
            <person name="Andreopoulos B."/>
            <person name="Barry K.W."/>
            <person name="Bonito G."/>
            <person name="Buee M."/>
            <person name="Carver A."/>
            <person name="Chen C."/>
            <person name="Cichocki N."/>
            <person name="Clum A."/>
            <person name="Culley D."/>
            <person name="Crous P.W."/>
            <person name="Fauchery L."/>
            <person name="Girlanda M."/>
            <person name="Hayes R."/>
            <person name="Keri Z."/>
            <person name="LaButti K."/>
            <person name="Lipzen A."/>
            <person name="Lombard V."/>
            <person name="Magnuson J."/>
            <person name="Maillard F."/>
            <person name="Morin E."/>
            <person name="Murat C."/>
            <person name="Nolan M."/>
            <person name="Ohm R."/>
            <person name="Pangilinan J."/>
            <person name="Pereira M."/>
            <person name="Perotto S."/>
            <person name="Peter M."/>
            <person name="Riley R."/>
            <person name="Sitrit Y."/>
            <person name="Stielow B."/>
            <person name="Szollosi G."/>
            <person name="Zifcakova L."/>
            <person name="Stursova M."/>
            <person name="Spatafora J.W."/>
            <person name="Tedersoo L."/>
            <person name="Vaario L.-M."/>
            <person name="Yamada A."/>
            <person name="Yan M."/>
            <person name="Wang P."/>
            <person name="Xu J."/>
            <person name="Bruns T."/>
            <person name="Baldrian P."/>
            <person name="Vilgalys R."/>
            <person name="Henrissat B."/>
            <person name="Grigoriev I.V."/>
            <person name="Hibbett D."/>
            <person name="Nagy L.G."/>
            <person name="Martin F.M."/>
        </authorList>
    </citation>
    <scope>NUCLEOTIDE SEQUENCE</scope>
    <source>
        <strain evidence="4">Prilba</strain>
    </source>
</reference>
<keyword evidence="5" id="KW-1185">Reference proteome</keyword>
<keyword evidence="2" id="KW-0812">Transmembrane</keyword>
<dbReference type="OrthoDB" id="2564904at2759"/>
<reference evidence="4" key="2">
    <citation type="journal article" date="2020" name="Nat. Commun.">
        <title>Large-scale genome sequencing of mycorrhizal fungi provides insights into the early evolution of symbiotic traits.</title>
        <authorList>
            <person name="Miyauchi S."/>
            <person name="Kiss E."/>
            <person name="Kuo A."/>
            <person name="Drula E."/>
            <person name="Kohler A."/>
            <person name="Sanchez-Garcia M."/>
            <person name="Morin E."/>
            <person name="Andreopoulos B."/>
            <person name="Barry K.W."/>
            <person name="Bonito G."/>
            <person name="Buee M."/>
            <person name="Carver A."/>
            <person name="Chen C."/>
            <person name="Cichocki N."/>
            <person name="Clum A."/>
            <person name="Culley D."/>
            <person name="Crous P.W."/>
            <person name="Fauchery L."/>
            <person name="Girlanda M."/>
            <person name="Hayes R.D."/>
            <person name="Keri Z."/>
            <person name="LaButti K."/>
            <person name="Lipzen A."/>
            <person name="Lombard V."/>
            <person name="Magnuson J."/>
            <person name="Maillard F."/>
            <person name="Murat C."/>
            <person name="Nolan M."/>
            <person name="Ohm R.A."/>
            <person name="Pangilinan J."/>
            <person name="Pereira M.F."/>
            <person name="Perotto S."/>
            <person name="Peter M."/>
            <person name="Pfister S."/>
            <person name="Riley R."/>
            <person name="Sitrit Y."/>
            <person name="Stielow J.B."/>
            <person name="Szollosi G."/>
            <person name="Zifcakova L."/>
            <person name="Stursova M."/>
            <person name="Spatafora J.W."/>
            <person name="Tedersoo L."/>
            <person name="Vaario L.M."/>
            <person name="Yamada A."/>
            <person name="Yan M."/>
            <person name="Wang P."/>
            <person name="Xu J."/>
            <person name="Bruns T."/>
            <person name="Baldrian P."/>
            <person name="Vilgalys R."/>
            <person name="Dunand C."/>
            <person name="Henrissat B."/>
            <person name="Grigoriev I.V."/>
            <person name="Hibbett D."/>
            <person name="Nagy L.G."/>
            <person name="Martin F.M."/>
        </authorList>
    </citation>
    <scope>NUCLEOTIDE SEQUENCE</scope>
    <source>
        <strain evidence="4">Prilba</strain>
    </source>
</reference>
<dbReference type="AlphaFoldDB" id="A0A9P5TE43"/>
<sequence length="366" mass="37813">MAHSALSAFVALASLTLVAGQTTPAPAAPNTQPTFPATPLSDIPVTYSDIPYQVITSTYARGTQSGYNLCNSTTQNQNSECQTLIVNSIFDFCLYAPGQPNSTISDTEGEEVAWCTTKNHGSRGIPPGTFTGLQVLRTADYLQFVGFINQANVNIQPGDFGGELDGGGQDGLGNPIGAEVFSTAFSSDNSTYQHTSQWNVFIGGNQVGIKVCNPAGSNPAGYCQHTLDRIGLIYNMPNQAANGTFEVCDSAPMDIPGVYTSGGQTLSYSQPAESLGPITSIPYTPRIPSSSNCQTYQSSQIFTDFASLAPSTTAASPTGTGASKNSGTRAGSAASASATGSNGAGTVTISLFSTILGVAFSFAFLA</sequence>
<organism evidence="4 5">
    <name type="scientific">Russula ochroleuca</name>
    <dbReference type="NCBI Taxonomy" id="152965"/>
    <lineage>
        <taxon>Eukaryota</taxon>
        <taxon>Fungi</taxon>
        <taxon>Dikarya</taxon>
        <taxon>Basidiomycota</taxon>
        <taxon>Agaricomycotina</taxon>
        <taxon>Agaricomycetes</taxon>
        <taxon>Russulales</taxon>
        <taxon>Russulaceae</taxon>
        <taxon>Russula</taxon>
    </lineage>
</organism>
<feature type="signal peptide" evidence="3">
    <location>
        <begin position="1"/>
        <end position="20"/>
    </location>
</feature>
<feature type="chain" id="PRO_5040515694" evidence="3">
    <location>
        <begin position="21"/>
        <end position="366"/>
    </location>
</feature>
<evidence type="ECO:0000256" key="2">
    <source>
        <dbReference type="SAM" id="Phobius"/>
    </source>
</evidence>
<comment type="caution">
    <text evidence="4">The sequence shown here is derived from an EMBL/GenBank/DDBJ whole genome shotgun (WGS) entry which is preliminary data.</text>
</comment>
<evidence type="ECO:0000313" key="4">
    <source>
        <dbReference type="EMBL" id="KAF8486468.1"/>
    </source>
</evidence>
<accession>A0A9P5TE43</accession>
<keyword evidence="2" id="KW-0472">Membrane</keyword>
<dbReference type="Proteomes" id="UP000759537">
    <property type="component" value="Unassembled WGS sequence"/>
</dbReference>
<evidence type="ECO:0000256" key="3">
    <source>
        <dbReference type="SAM" id="SignalP"/>
    </source>
</evidence>
<proteinExistence type="predicted"/>
<protein>
    <submittedName>
        <fullName evidence="4">Uncharacterized protein</fullName>
    </submittedName>
</protein>
<name>A0A9P5TE43_9AGAM</name>
<feature type="region of interest" description="Disordered" evidence="1">
    <location>
        <begin position="313"/>
        <end position="342"/>
    </location>
</feature>
<keyword evidence="2" id="KW-1133">Transmembrane helix</keyword>
<dbReference type="EMBL" id="WHVB01000002">
    <property type="protein sequence ID" value="KAF8486468.1"/>
    <property type="molecule type" value="Genomic_DNA"/>
</dbReference>
<evidence type="ECO:0000256" key="1">
    <source>
        <dbReference type="SAM" id="MobiDB-lite"/>
    </source>
</evidence>